<feature type="chain" id="PRO_5043691043" description="Leucine-rich repeat-containing N-terminal plant-type domain-containing protein" evidence="4">
    <location>
        <begin position="24"/>
        <end position="873"/>
    </location>
</feature>
<feature type="region of interest" description="Disordered" evidence="3">
    <location>
        <begin position="419"/>
        <end position="456"/>
    </location>
</feature>
<evidence type="ECO:0000256" key="4">
    <source>
        <dbReference type="SAM" id="SignalP"/>
    </source>
</evidence>
<feature type="region of interest" description="Disordered" evidence="3">
    <location>
        <begin position="107"/>
        <end position="148"/>
    </location>
</feature>
<dbReference type="InterPro" id="IPR051716">
    <property type="entry name" value="Plant_RL_S/T_kinase"/>
</dbReference>
<evidence type="ECO:0008006" key="7">
    <source>
        <dbReference type="Google" id="ProtNLM"/>
    </source>
</evidence>
<feature type="compositionally biased region" description="Polar residues" evidence="3">
    <location>
        <begin position="814"/>
        <end position="823"/>
    </location>
</feature>
<feature type="compositionally biased region" description="Gly residues" evidence="3">
    <location>
        <begin position="320"/>
        <end position="343"/>
    </location>
</feature>
<dbReference type="GeneID" id="91101732"/>
<evidence type="ECO:0000313" key="5">
    <source>
        <dbReference type="EMBL" id="WWD04857.1"/>
    </source>
</evidence>
<dbReference type="Proteomes" id="UP001358614">
    <property type="component" value="Chromosome 1"/>
</dbReference>
<dbReference type="SUPFAM" id="SSF52058">
    <property type="entry name" value="L domain-like"/>
    <property type="match status" value="1"/>
</dbReference>
<dbReference type="PANTHER" id="PTHR48053">
    <property type="entry name" value="LEUCINE RICH REPEAT FAMILY PROTEIN, EXPRESSED"/>
    <property type="match status" value="1"/>
</dbReference>
<dbReference type="AlphaFoldDB" id="A0AAX4KEL3"/>
<feature type="compositionally biased region" description="Basic residues" evidence="3">
    <location>
        <begin position="239"/>
        <end position="253"/>
    </location>
</feature>
<name>A0AAX4KEL3_9TREE</name>
<feature type="compositionally biased region" description="Basic and acidic residues" evidence="3">
    <location>
        <begin position="391"/>
        <end position="402"/>
    </location>
</feature>
<evidence type="ECO:0000313" key="6">
    <source>
        <dbReference type="Proteomes" id="UP001358614"/>
    </source>
</evidence>
<feature type="signal peptide" evidence="4">
    <location>
        <begin position="1"/>
        <end position="23"/>
    </location>
</feature>
<dbReference type="GO" id="GO:0016020">
    <property type="term" value="C:membrane"/>
    <property type="evidence" value="ECO:0007669"/>
    <property type="project" value="UniProtKB-SubCell"/>
</dbReference>
<feature type="region of interest" description="Disordered" evidence="3">
    <location>
        <begin position="236"/>
        <end position="406"/>
    </location>
</feature>
<keyword evidence="6" id="KW-1185">Reference proteome</keyword>
<gene>
    <name evidence="5" type="ORF">V865_002928</name>
</gene>
<dbReference type="InterPro" id="IPR001611">
    <property type="entry name" value="Leu-rich_rpt"/>
</dbReference>
<sequence>MRLPLQTLFTILLFLTLQSPISAFLNLSFLSPSSPTISSSLKGKNLIPLKQYLSSSKRTTQPRRFGYFSFSRHPRSLPDWDPLEGVEGVLVHRGIIPNQEVTSLKAESVAIDQLPNDDPVEMREEDMEGQLEERDDDEDEEEEEEEEFILEDCEKRQDNVNLGNSQSLIAELGSIPQEEVSLAQTQSQEDIGASDQLDIDPSSSVSMSTDGGAGDTRKHNDKILWSGLESLLPLEKGIMKKRHSDKSGGGRKYHSSDGGGKDDEGDYSPGRGRKGSHGDDYGSGRKGYGKHDNGYDSGSRHSGQGQGGWNDANKSHRGGNKNGEGRPGADGWHKGGSGDGGNENGRYQEDWERPSSSSSNNHHGHGSGSNDDDGDEGWYHGDGSDSSPKGDGNRNGKWDEGPYRPWKSNSNTNSIWDHHPSSSDWDNHPWHPSSNTNTNSDTDHGFSSQSSSNNHRTDCTNLSSFYKSAQQNGGEWLRHNGWSSSGTNGDDTPDCCTWFGVTCDPISRRVTALNLRNNGLEVDLFRSLFNLDALMRLDLSQNTLSSLPDTFDSLPRLIHLNISSSSLSSFIPSSISTSTSLINLDLSNNLLVGNVHLSASTLKSVDLSNNKLSSFSISPSGMNSLSKFVLKNNNFEGELPDLSGLRSLQSLDVSYNNTGALFDTSNLTNLTRLDVRSNQLTGSFPILPSSIQSLYLSSNQFTGPILSLPAPKDLTSCYILPNNFSPCPSKEDLSDPNTLASKCHLKTCGQQQPTITVGSSSTSGGGTGATIDASQVSVTTLPNSQKGIPVNPLPGENLNNSQNGGQPVVGVPSNEWQGLRSKNQQNQLPQAQSQRLGSNKLSSEGSNTIHIHGRYTIVVGLFVSYVLFSFGSL</sequence>
<feature type="compositionally biased region" description="Acidic residues" evidence="3">
    <location>
        <begin position="123"/>
        <end position="148"/>
    </location>
</feature>
<evidence type="ECO:0000256" key="2">
    <source>
        <dbReference type="ARBA" id="ARBA00022729"/>
    </source>
</evidence>
<evidence type="ECO:0000256" key="1">
    <source>
        <dbReference type="ARBA" id="ARBA00004167"/>
    </source>
</evidence>
<organism evidence="5 6">
    <name type="scientific">Kwoniella europaea PYCC6329</name>
    <dbReference type="NCBI Taxonomy" id="1423913"/>
    <lineage>
        <taxon>Eukaryota</taxon>
        <taxon>Fungi</taxon>
        <taxon>Dikarya</taxon>
        <taxon>Basidiomycota</taxon>
        <taxon>Agaricomycotina</taxon>
        <taxon>Tremellomycetes</taxon>
        <taxon>Tremellales</taxon>
        <taxon>Cryptococcaceae</taxon>
        <taxon>Kwoniella</taxon>
    </lineage>
</organism>
<protein>
    <recommendedName>
        <fullName evidence="7">Leucine-rich repeat-containing N-terminal plant-type domain-containing protein</fullName>
    </recommendedName>
</protein>
<dbReference type="PANTHER" id="PTHR48053:SF71">
    <property type="entry name" value="LEUCINE RICH REPEAT FAMILY PROTEIN, EXPRESSED"/>
    <property type="match status" value="1"/>
</dbReference>
<proteinExistence type="predicted"/>
<feature type="compositionally biased region" description="Low complexity" evidence="3">
    <location>
        <begin position="824"/>
        <end position="834"/>
    </location>
</feature>
<feature type="compositionally biased region" description="Polar residues" evidence="3">
    <location>
        <begin position="432"/>
        <end position="456"/>
    </location>
</feature>
<feature type="compositionally biased region" description="Basic and acidic residues" evidence="3">
    <location>
        <begin position="419"/>
        <end position="429"/>
    </location>
</feature>
<feature type="region of interest" description="Disordered" evidence="3">
    <location>
        <begin position="782"/>
        <end position="844"/>
    </location>
</feature>
<feature type="compositionally biased region" description="Basic and acidic residues" evidence="3">
    <location>
        <begin position="276"/>
        <end position="294"/>
    </location>
</feature>
<dbReference type="InterPro" id="IPR032675">
    <property type="entry name" value="LRR_dom_sf"/>
</dbReference>
<dbReference type="RefSeq" id="XP_066082824.1">
    <property type="nucleotide sequence ID" value="XM_066226727.1"/>
</dbReference>
<dbReference type="EMBL" id="CP144089">
    <property type="protein sequence ID" value="WWD04857.1"/>
    <property type="molecule type" value="Genomic_DNA"/>
</dbReference>
<feature type="compositionally biased region" description="Polar residues" evidence="3">
    <location>
        <begin position="835"/>
        <end position="844"/>
    </location>
</feature>
<reference evidence="5 6" key="1">
    <citation type="submission" date="2024-01" db="EMBL/GenBank/DDBJ databases">
        <title>Comparative genomics of Cryptococcus and Kwoniella reveals pathogenesis evolution and contrasting modes of karyotype evolution via chromosome fusion or intercentromeric recombination.</title>
        <authorList>
            <person name="Coelho M.A."/>
            <person name="David-Palma M."/>
            <person name="Shea T."/>
            <person name="Bowers K."/>
            <person name="McGinley-Smith S."/>
            <person name="Mohammad A.W."/>
            <person name="Gnirke A."/>
            <person name="Yurkov A.M."/>
            <person name="Nowrousian M."/>
            <person name="Sun S."/>
            <person name="Cuomo C.A."/>
            <person name="Heitman J."/>
        </authorList>
    </citation>
    <scope>NUCLEOTIDE SEQUENCE [LARGE SCALE GENOMIC DNA]</scope>
    <source>
        <strain evidence="5 6">PYCC6329</strain>
    </source>
</reference>
<keyword evidence="2 4" id="KW-0732">Signal</keyword>
<feature type="region of interest" description="Disordered" evidence="3">
    <location>
        <begin position="179"/>
        <end position="221"/>
    </location>
</feature>
<evidence type="ECO:0000256" key="3">
    <source>
        <dbReference type="SAM" id="MobiDB-lite"/>
    </source>
</evidence>
<dbReference type="Gene3D" id="3.80.10.10">
    <property type="entry name" value="Ribonuclease Inhibitor"/>
    <property type="match status" value="2"/>
</dbReference>
<accession>A0AAX4KEL3</accession>
<dbReference type="KEGG" id="ker:91101732"/>
<dbReference type="Pfam" id="PF13855">
    <property type="entry name" value="LRR_8"/>
    <property type="match status" value="1"/>
</dbReference>
<comment type="subcellular location">
    <subcellularLocation>
        <location evidence="1">Membrane</location>
        <topology evidence="1">Single-pass membrane protein</topology>
    </subcellularLocation>
</comment>